<name>A0ABQ4BF22_9ACTN</name>
<organism evidence="2 3">
    <name type="scientific">Actinoplanes palleronii</name>
    <dbReference type="NCBI Taxonomy" id="113570"/>
    <lineage>
        <taxon>Bacteria</taxon>
        <taxon>Bacillati</taxon>
        <taxon>Actinomycetota</taxon>
        <taxon>Actinomycetes</taxon>
        <taxon>Micromonosporales</taxon>
        <taxon>Micromonosporaceae</taxon>
        <taxon>Actinoplanes</taxon>
    </lineage>
</organism>
<proteinExistence type="predicted"/>
<evidence type="ECO:0000313" key="3">
    <source>
        <dbReference type="Proteomes" id="UP000624709"/>
    </source>
</evidence>
<protein>
    <submittedName>
        <fullName evidence="2">Uncharacterized protein</fullName>
    </submittedName>
</protein>
<gene>
    <name evidence="2" type="ORF">Apa02nite_053980</name>
</gene>
<sequence>MRRLEHLSTGGPGAETELGGAEGKRVWFAGERAQGGGDGVDVGLDVGRGGRAGVVGVAGVGAGDAVTEVAFYPGEGGVPEPVGGDALSGDPGELAADAIP</sequence>
<comment type="caution">
    <text evidence="2">The sequence shown here is derived from an EMBL/GenBank/DDBJ whole genome shotgun (WGS) entry which is preliminary data.</text>
</comment>
<dbReference type="EMBL" id="BOMS01000084">
    <property type="protein sequence ID" value="GIE69290.1"/>
    <property type="molecule type" value="Genomic_DNA"/>
</dbReference>
<dbReference type="Proteomes" id="UP000624709">
    <property type="component" value="Unassembled WGS sequence"/>
</dbReference>
<evidence type="ECO:0000256" key="1">
    <source>
        <dbReference type="SAM" id="MobiDB-lite"/>
    </source>
</evidence>
<feature type="region of interest" description="Disordered" evidence="1">
    <location>
        <begin position="1"/>
        <end position="22"/>
    </location>
</feature>
<keyword evidence="3" id="KW-1185">Reference proteome</keyword>
<reference evidence="2 3" key="1">
    <citation type="submission" date="2021-01" db="EMBL/GenBank/DDBJ databases">
        <title>Whole genome shotgun sequence of Actinoplanes palleronii NBRC 14916.</title>
        <authorList>
            <person name="Komaki H."/>
            <person name="Tamura T."/>
        </authorList>
    </citation>
    <scope>NUCLEOTIDE SEQUENCE [LARGE SCALE GENOMIC DNA]</scope>
    <source>
        <strain evidence="2 3">NBRC 14916</strain>
    </source>
</reference>
<accession>A0ABQ4BF22</accession>
<evidence type="ECO:0000313" key="2">
    <source>
        <dbReference type="EMBL" id="GIE69290.1"/>
    </source>
</evidence>
<feature type="region of interest" description="Disordered" evidence="1">
    <location>
        <begin position="76"/>
        <end position="100"/>
    </location>
</feature>